<dbReference type="Proteomes" id="UP000494260">
    <property type="component" value="Unassembled WGS sequence"/>
</dbReference>
<feature type="transmembrane region" description="Helical" evidence="1">
    <location>
        <begin position="597"/>
        <end position="614"/>
    </location>
</feature>
<dbReference type="EMBL" id="CABVQH010000046">
    <property type="protein sequence ID" value="VWD45634.1"/>
    <property type="molecule type" value="Genomic_DNA"/>
</dbReference>
<accession>A0A6P3AF24</accession>
<evidence type="ECO:0000256" key="1">
    <source>
        <dbReference type="SAM" id="Phobius"/>
    </source>
</evidence>
<keyword evidence="1" id="KW-0812">Transmembrane</keyword>
<gene>
    <name evidence="2" type="ORF">BLA18109_07733</name>
</gene>
<dbReference type="AlphaFoldDB" id="A0A6P3AF24"/>
<name>A0A6P3AF24_BURL3</name>
<keyword evidence="1" id="KW-0472">Membrane</keyword>
<protein>
    <submittedName>
        <fullName evidence="2">Membrane protein</fullName>
    </submittedName>
</protein>
<sequence length="860" mass="91111">MDNTTKLRVMFDMVDNMTKPLQMMLTGNKGLADSLRATRRELDDMAKTQKRIGEFREMRKGLANTASDLSAARARVDTLAQSLRATRSPSQQMISDFNKAQRAAENLASAHHYQAGRVQAVRTQLAGAGIDTRNLSRDERNLRATMASRASMIDAGVRGYDTQRQQQADARRAKIDALRGVGEKWAKRGEAVKGVGKNMLGMLSDPLDTAKQAESETLRMRAAGASADAVKFARAQQAYGLSTIDNLSLMRETLSVVGGDEQRARVAMPVLEDMKFANEALFGKEDAKKNVDQFMGMMKVIDLRGGTKDGEAVRAEANIVQKMQTATGGKVSSDEWNNFAESGGNAAKKLRTDAFYYQMQPLIEKLGGKSAGAGLAALNGSALEGKATPLAAQRLAALGLVDPKGVMHRKNGAISGLKPGALAGSDMLQASPFEWLEKVLLPKLAAKGITSPDKVKAELAKLFPDKVAGNLLTTMYDQREQIHDTERQSAAADGITGMRAKAADSTAGRELVVLAQLRDLKLEIGEKITPMYNAALDVTATVLGKIVKFVREHGTATRILATVFAGLGGVLTVVGTLASVFGNVLGSMNVLRFATSMVRAFSLVGQAFMVLGRLAMANPLMAVIGLIAMAAMAAVYVWQNWDTLGPKFTALGETIKETFSSAGDWVVKKWNTFVEWVKSSLAGIGDWFGDLGTRFQEIGASVVSGLVEGIKSRYSALKETISGLGSSALGWLKEKLGLQASTTPDDGTAGAAAGAPSLMARTAAALTTTAALVGPPAFAASPAIATAAPLERYNLSLDYRAPLTAPAAAAASAAPAAGPVTINIAPPPGADAAEIARMVRAELERTERAKASRAGSRLSD</sequence>
<feature type="transmembrane region" description="Helical" evidence="1">
    <location>
        <begin position="620"/>
        <end position="638"/>
    </location>
</feature>
<organism evidence="2 3">
    <name type="scientific">Burkholderia lata (strain ATCC 17760 / DSM 23089 / LMG 22485 / NCIMB 9086 / R18194 / 383)</name>
    <dbReference type="NCBI Taxonomy" id="482957"/>
    <lineage>
        <taxon>Bacteria</taxon>
        <taxon>Pseudomonadati</taxon>
        <taxon>Pseudomonadota</taxon>
        <taxon>Betaproteobacteria</taxon>
        <taxon>Burkholderiales</taxon>
        <taxon>Burkholderiaceae</taxon>
        <taxon>Burkholderia</taxon>
        <taxon>Burkholderia cepacia complex</taxon>
    </lineage>
</organism>
<proteinExistence type="predicted"/>
<dbReference type="RefSeq" id="WP_174955132.1">
    <property type="nucleotide sequence ID" value="NZ_CABVQH010000046.1"/>
</dbReference>
<feature type="transmembrane region" description="Helical" evidence="1">
    <location>
        <begin position="559"/>
        <end position="585"/>
    </location>
</feature>
<evidence type="ECO:0000313" key="3">
    <source>
        <dbReference type="Proteomes" id="UP000494260"/>
    </source>
</evidence>
<evidence type="ECO:0000313" key="2">
    <source>
        <dbReference type="EMBL" id="VWD45634.1"/>
    </source>
</evidence>
<keyword evidence="1" id="KW-1133">Transmembrane helix</keyword>
<reference evidence="2 3" key="1">
    <citation type="submission" date="2019-09" db="EMBL/GenBank/DDBJ databases">
        <authorList>
            <person name="Depoorter E."/>
        </authorList>
    </citation>
    <scope>NUCLEOTIDE SEQUENCE [LARGE SCALE GENOMIC DNA]</scope>
    <source>
        <strain evidence="2">R-18109</strain>
    </source>
</reference>